<feature type="region of interest" description="Disordered" evidence="1">
    <location>
        <begin position="573"/>
        <end position="612"/>
    </location>
</feature>
<evidence type="ECO:0000256" key="1">
    <source>
        <dbReference type="SAM" id="MobiDB-lite"/>
    </source>
</evidence>
<dbReference type="STRING" id="7375.A0A0L0BP55"/>
<dbReference type="Proteomes" id="UP000037069">
    <property type="component" value="Unassembled WGS sequence"/>
</dbReference>
<dbReference type="OrthoDB" id="7663415at2759"/>
<gene>
    <name evidence="2" type="ORF">FF38_03201</name>
</gene>
<comment type="caution">
    <text evidence="2">The sequence shown here is derived from an EMBL/GenBank/DDBJ whole genome shotgun (WGS) entry which is preliminary data.</text>
</comment>
<proteinExistence type="predicted"/>
<evidence type="ECO:0000313" key="3">
    <source>
        <dbReference type="Proteomes" id="UP000037069"/>
    </source>
</evidence>
<feature type="region of interest" description="Disordered" evidence="1">
    <location>
        <begin position="192"/>
        <end position="255"/>
    </location>
</feature>
<feature type="compositionally biased region" description="Polar residues" evidence="1">
    <location>
        <begin position="239"/>
        <end position="249"/>
    </location>
</feature>
<reference evidence="2 3" key="1">
    <citation type="journal article" date="2015" name="Nat. Commun.">
        <title>Lucilia cuprina genome unlocks parasitic fly biology to underpin future interventions.</title>
        <authorList>
            <person name="Anstead C.A."/>
            <person name="Korhonen P.K."/>
            <person name="Young N.D."/>
            <person name="Hall R.S."/>
            <person name="Jex A.R."/>
            <person name="Murali S.C."/>
            <person name="Hughes D.S."/>
            <person name="Lee S.F."/>
            <person name="Perry T."/>
            <person name="Stroehlein A.J."/>
            <person name="Ansell B.R."/>
            <person name="Breugelmans B."/>
            <person name="Hofmann A."/>
            <person name="Qu J."/>
            <person name="Dugan S."/>
            <person name="Lee S.L."/>
            <person name="Chao H."/>
            <person name="Dinh H."/>
            <person name="Han Y."/>
            <person name="Doddapaneni H.V."/>
            <person name="Worley K.C."/>
            <person name="Muzny D.M."/>
            <person name="Ioannidis P."/>
            <person name="Waterhouse R.M."/>
            <person name="Zdobnov E.M."/>
            <person name="James P.J."/>
            <person name="Bagnall N.H."/>
            <person name="Kotze A.C."/>
            <person name="Gibbs R.A."/>
            <person name="Richards S."/>
            <person name="Batterham P."/>
            <person name="Gasser R.B."/>
        </authorList>
    </citation>
    <scope>NUCLEOTIDE SEQUENCE [LARGE SCALE GENOMIC DNA]</scope>
    <source>
        <strain evidence="2 3">LS</strain>
        <tissue evidence="2">Full body</tissue>
    </source>
</reference>
<feature type="compositionally biased region" description="Polar residues" evidence="1">
    <location>
        <begin position="292"/>
        <end position="303"/>
    </location>
</feature>
<feature type="region of interest" description="Disordered" evidence="1">
    <location>
        <begin position="268"/>
        <end position="307"/>
    </location>
</feature>
<organism evidence="2 3">
    <name type="scientific">Lucilia cuprina</name>
    <name type="common">Green bottle fly</name>
    <name type="synonym">Australian sheep blowfly</name>
    <dbReference type="NCBI Taxonomy" id="7375"/>
    <lineage>
        <taxon>Eukaryota</taxon>
        <taxon>Metazoa</taxon>
        <taxon>Ecdysozoa</taxon>
        <taxon>Arthropoda</taxon>
        <taxon>Hexapoda</taxon>
        <taxon>Insecta</taxon>
        <taxon>Pterygota</taxon>
        <taxon>Neoptera</taxon>
        <taxon>Endopterygota</taxon>
        <taxon>Diptera</taxon>
        <taxon>Brachycera</taxon>
        <taxon>Muscomorpha</taxon>
        <taxon>Oestroidea</taxon>
        <taxon>Calliphoridae</taxon>
        <taxon>Luciliinae</taxon>
        <taxon>Lucilia</taxon>
    </lineage>
</organism>
<feature type="compositionally biased region" description="Basic and acidic residues" evidence="1">
    <location>
        <begin position="603"/>
        <end position="612"/>
    </location>
</feature>
<feature type="compositionally biased region" description="Basic and acidic residues" evidence="1">
    <location>
        <begin position="573"/>
        <end position="596"/>
    </location>
</feature>
<sequence length="612" mass="68228">MPLSLTTRRRQQTSSSSTSAKWSSSSSSAQQHLVAQHFAATNNSNNLLRQHFQNQPVRKQKSFIETSHLNKTLLTSHTGRAYLSRGLSVGRSHDIQRSAYPKQVLKKHSSITAAIGNGSNERESLKTGELIKKNISSCGRSVIGGSDFLRNSRRVQAWSSTSSILKSLDKELAQLNGVVGKCKDAKVLKGHGDSVNNVKINNNPKTETTITHNSNNYHSNKRSTKPENSQTKDNKKFENSCNTRSSIPAQQRRAVYHSSRFVTNLALSSHSNNNNNSNTTGTTNLTSGLQNPQNFNASPSLTVQRRPPLVRAMSAPVRSFDETTAKSSATFLASKRKSRRRKLNSRNISCDKGSIDVLSAKDLNFEEKSTINRKVLTRSKSVAADVITLVSLISSEGSDSEKEESAITPTNSHKGSPTKRAPSLRKTGKSVSFQENYPPTFQFASKEYSHMLRRGSIAPLAQRIKSNRPPTAPPGSIFHNNSKLNNEMTAALNSESTEEKENNMENLKPNVSPTLNDKRLEEQYEFPEYVRSLKERECWKLYMKMSTKGVNITYDTILRGMLTPTEFRQLQKQRELEEAKAQKEAEENGVLEEKSKSTPTAIERLKESLLKN</sequence>
<feature type="compositionally biased region" description="Polar residues" evidence="1">
    <location>
        <begin position="194"/>
        <end position="218"/>
    </location>
</feature>
<keyword evidence="3" id="KW-1185">Reference proteome</keyword>
<feature type="region of interest" description="Disordered" evidence="1">
    <location>
        <begin position="1"/>
        <end position="25"/>
    </location>
</feature>
<dbReference type="OMA" id="CNTRSSI"/>
<evidence type="ECO:0000313" key="2">
    <source>
        <dbReference type="EMBL" id="KNC21842.1"/>
    </source>
</evidence>
<accession>A0A0L0BP55</accession>
<dbReference type="EMBL" id="JRES01001578">
    <property type="protein sequence ID" value="KNC21842.1"/>
    <property type="molecule type" value="Genomic_DNA"/>
</dbReference>
<name>A0A0L0BP55_LUCCU</name>
<protein>
    <submittedName>
        <fullName evidence="2">Uncharacterized protein</fullName>
    </submittedName>
</protein>
<feature type="region of interest" description="Disordered" evidence="1">
    <location>
        <begin position="463"/>
        <end position="483"/>
    </location>
</feature>
<dbReference type="AlphaFoldDB" id="A0A0L0BP55"/>
<feature type="region of interest" description="Disordered" evidence="1">
    <location>
        <begin position="398"/>
        <end position="435"/>
    </location>
</feature>
<feature type="compositionally biased region" description="Low complexity" evidence="1">
    <location>
        <begin position="268"/>
        <end position="291"/>
    </location>
</feature>